<dbReference type="SMART" id="SM00474">
    <property type="entry name" value="35EXOc"/>
    <property type="match status" value="1"/>
</dbReference>
<dbReference type="PANTHER" id="PTHR47649">
    <property type="entry name" value="RIBONUCLEASE D"/>
    <property type="match status" value="1"/>
</dbReference>
<gene>
    <name evidence="2" type="ORF">EHQ30_09575</name>
</gene>
<dbReference type="OrthoDB" id="4224322at2"/>
<dbReference type="PANTHER" id="PTHR47649:SF1">
    <property type="entry name" value="RIBONUCLEASE D"/>
    <property type="match status" value="1"/>
</dbReference>
<evidence type="ECO:0000313" key="3">
    <source>
        <dbReference type="Proteomes" id="UP000297891"/>
    </source>
</evidence>
<dbReference type="InterPro" id="IPR051086">
    <property type="entry name" value="RNase_D-like"/>
</dbReference>
<feature type="domain" description="3'-5' exonuclease" evidence="1">
    <location>
        <begin position="13"/>
        <end position="180"/>
    </location>
</feature>
<dbReference type="InterPro" id="IPR036397">
    <property type="entry name" value="RNaseH_sf"/>
</dbReference>
<evidence type="ECO:0000313" key="2">
    <source>
        <dbReference type="EMBL" id="TGK96819.1"/>
    </source>
</evidence>
<reference evidence="2" key="1">
    <citation type="journal article" date="2019" name="PLoS Negl. Trop. Dis.">
        <title>Revisiting the worldwide diversity of Leptospira species in the environment.</title>
        <authorList>
            <person name="Vincent A.T."/>
            <person name="Schiettekatte O."/>
            <person name="Bourhy P."/>
            <person name="Veyrier F.J."/>
            <person name="Picardeau M."/>
        </authorList>
    </citation>
    <scope>NUCLEOTIDE SEQUENCE [LARGE SCALE GENOMIC DNA]</scope>
    <source>
        <strain evidence="2">201800277</strain>
    </source>
</reference>
<dbReference type="Proteomes" id="UP000297891">
    <property type="component" value="Unassembled WGS sequence"/>
</dbReference>
<dbReference type="SUPFAM" id="SSF53098">
    <property type="entry name" value="Ribonuclease H-like"/>
    <property type="match status" value="1"/>
</dbReference>
<accession>A0A2M9Y5G1</accession>
<dbReference type="EMBL" id="RQFP01000001">
    <property type="protein sequence ID" value="TGK96819.1"/>
    <property type="molecule type" value="Genomic_DNA"/>
</dbReference>
<keyword evidence="3" id="KW-1185">Reference proteome</keyword>
<protein>
    <submittedName>
        <fullName evidence="2">Ribonuclease D</fullName>
    </submittedName>
</protein>
<dbReference type="Gene3D" id="3.30.420.10">
    <property type="entry name" value="Ribonuclease H-like superfamily/Ribonuclease H"/>
    <property type="match status" value="1"/>
</dbReference>
<organism evidence="2 3">
    <name type="scientific">Leptospira brenneri</name>
    <dbReference type="NCBI Taxonomy" id="2023182"/>
    <lineage>
        <taxon>Bacteria</taxon>
        <taxon>Pseudomonadati</taxon>
        <taxon>Spirochaetota</taxon>
        <taxon>Spirochaetia</taxon>
        <taxon>Leptospirales</taxon>
        <taxon>Leptospiraceae</taxon>
        <taxon>Leptospira</taxon>
    </lineage>
</organism>
<evidence type="ECO:0000259" key="1">
    <source>
        <dbReference type="SMART" id="SM00474"/>
    </source>
</evidence>
<dbReference type="InterPro" id="IPR012337">
    <property type="entry name" value="RNaseH-like_sf"/>
</dbReference>
<comment type="caution">
    <text evidence="2">The sequence shown here is derived from an EMBL/GenBank/DDBJ whole genome shotgun (WGS) entry which is preliminary data.</text>
</comment>
<dbReference type="InterPro" id="IPR002562">
    <property type="entry name" value="3'-5'_exonuclease_dom"/>
</dbReference>
<dbReference type="GO" id="GO:0006139">
    <property type="term" value="P:nucleobase-containing compound metabolic process"/>
    <property type="evidence" value="ECO:0007669"/>
    <property type="project" value="InterPro"/>
</dbReference>
<dbReference type="CDD" id="cd06142">
    <property type="entry name" value="RNaseD_exo"/>
    <property type="match status" value="1"/>
</dbReference>
<dbReference type="GO" id="GO:0003676">
    <property type="term" value="F:nucleic acid binding"/>
    <property type="evidence" value="ECO:0007669"/>
    <property type="project" value="InterPro"/>
</dbReference>
<dbReference type="Pfam" id="PF01612">
    <property type="entry name" value="DNA_pol_A_exo1"/>
    <property type="match status" value="1"/>
</dbReference>
<proteinExistence type="predicted"/>
<dbReference type="RefSeq" id="WP_100789980.1">
    <property type="nucleotide sequence ID" value="NZ_NPDQ01000002.1"/>
</dbReference>
<name>A0A2M9Y5G1_9LEPT</name>
<dbReference type="AlphaFoldDB" id="A0A2M9Y5G1"/>
<dbReference type="GO" id="GO:0008408">
    <property type="term" value="F:3'-5' exonuclease activity"/>
    <property type="evidence" value="ECO:0007669"/>
    <property type="project" value="InterPro"/>
</dbReference>
<sequence length="212" mass="24726">MTQKRSTIKPVVLQGDLNEEFFEAFKKDDRLAVDCEMMGLNPRRDRLCVVQISDSKNKVALVQILPGQKEAPLIQKLFESKDITKIFHFARMDMTFLRARLGIKVQNVFCTKIGSKLARTYTDKHGLKELIREFFEENIDKKNQSSDWGKKILTKDQVDYASTDVRFLIALESILTEMMIRENRFATAERCFAFLETQVELDLLEVHNLFEH</sequence>